<evidence type="ECO:0000256" key="1">
    <source>
        <dbReference type="ARBA" id="ARBA00004651"/>
    </source>
</evidence>
<dbReference type="AlphaFoldDB" id="A0A0C1EKJ7"/>
<feature type="transmembrane region" description="Helical" evidence="9">
    <location>
        <begin position="33"/>
        <end position="52"/>
    </location>
</feature>
<evidence type="ECO:0000256" key="9">
    <source>
        <dbReference type="HAMAP-Rule" id="MF_01148"/>
    </source>
</evidence>
<comment type="similarity">
    <text evidence="2 9">Belongs to the CN hydrolase family. Apolipoprotein N-acyltransferase subfamily.</text>
</comment>
<feature type="transmembrane region" description="Helical" evidence="9">
    <location>
        <begin position="107"/>
        <end position="131"/>
    </location>
</feature>
<evidence type="ECO:0000256" key="6">
    <source>
        <dbReference type="ARBA" id="ARBA00022989"/>
    </source>
</evidence>
<dbReference type="EMBL" id="JSAM01000092">
    <property type="protein sequence ID" value="KIA77039.1"/>
    <property type="molecule type" value="Genomic_DNA"/>
</dbReference>
<dbReference type="InterPro" id="IPR004563">
    <property type="entry name" value="Apolipo_AcylTrfase"/>
</dbReference>
<dbReference type="CDD" id="cd07571">
    <property type="entry name" value="ALP_N-acyl_transferase"/>
    <property type="match status" value="1"/>
</dbReference>
<dbReference type="GO" id="GO:0016410">
    <property type="term" value="F:N-acyltransferase activity"/>
    <property type="evidence" value="ECO:0007669"/>
    <property type="project" value="UniProtKB-UniRule"/>
</dbReference>
<evidence type="ECO:0000256" key="3">
    <source>
        <dbReference type="ARBA" id="ARBA00022475"/>
    </source>
</evidence>
<dbReference type="PATRIC" id="fig|83552.4.peg.1816"/>
<proteinExistence type="inferred from homology"/>
<dbReference type="GO" id="GO:0042158">
    <property type="term" value="P:lipoprotein biosynthetic process"/>
    <property type="evidence" value="ECO:0007669"/>
    <property type="project" value="UniProtKB-UniRule"/>
</dbReference>
<comment type="subcellular location">
    <subcellularLocation>
        <location evidence="1 9">Cell membrane</location>
        <topology evidence="1 9">Multi-pass membrane protein</topology>
    </subcellularLocation>
</comment>
<dbReference type="InterPro" id="IPR003010">
    <property type="entry name" value="C-N_Hydrolase"/>
</dbReference>
<feature type="transmembrane region" description="Helical" evidence="9">
    <location>
        <begin position="212"/>
        <end position="232"/>
    </location>
</feature>
<gene>
    <name evidence="9 11" type="primary">lnt</name>
    <name evidence="11" type="ORF">DB43_GW00070</name>
</gene>
<dbReference type="InterPro" id="IPR036526">
    <property type="entry name" value="C-N_Hydrolase_sf"/>
</dbReference>
<dbReference type="PROSITE" id="PS50263">
    <property type="entry name" value="CN_HYDROLASE"/>
    <property type="match status" value="1"/>
</dbReference>
<dbReference type="Gene3D" id="3.60.110.10">
    <property type="entry name" value="Carbon-nitrogen hydrolase"/>
    <property type="match status" value="1"/>
</dbReference>
<dbReference type="Pfam" id="PF00795">
    <property type="entry name" value="CN_hydrolase"/>
    <property type="match status" value="1"/>
</dbReference>
<evidence type="ECO:0000256" key="4">
    <source>
        <dbReference type="ARBA" id="ARBA00022679"/>
    </source>
</evidence>
<dbReference type="EC" id="2.3.1.269" evidence="9"/>
<evidence type="ECO:0000256" key="5">
    <source>
        <dbReference type="ARBA" id="ARBA00022692"/>
    </source>
</evidence>
<dbReference type="NCBIfam" id="TIGR00546">
    <property type="entry name" value="lnt"/>
    <property type="match status" value="1"/>
</dbReference>
<keyword evidence="3 9" id="KW-1003">Cell membrane</keyword>
<evidence type="ECO:0000259" key="10">
    <source>
        <dbReference type="PROSITE" id="PS50263"/>
    </source>
</evidence>
<dbReference type="HAMAP" id="MF_01148">
    <property type="entry name" value="Lnt"/>
    <property type="match status" value="1"/>
</dbReference>
<sequence>MLFTDSRFQDRFIRRKQNNSAELLMSTDLNKPWRCVLAILGFFIVAFGQPAWSSSLGAFAAFLGYALIGRVVISYSRPLSRFWVAGIWYFAVQMVQLSWFVSHPYAYIYIVYVGVSLLLGAQFGLVGILITPRRLRSLIGIIAIPSAWVILEWSRLFILSGFSWNPSGLVLTGNVFSLQLASFWGVFGLSFWVLLVNLLGLRAWLLKARVAYVVWILAALMPYVYGYVHVVYHEYWMEEEHRLALNENKSPYFSAILVQPAFPAEEAFDFGDTRDFVSFVMREWKHILKITQKHSGKTVDLIALPEFMVPFGTYTFVYPYEKVAKAFEDILGKESLNFLPPLELPFAAQSLTDEGIRWFVNNAFWAQGLSNYFNSDMVIGLEDAEDTQNGREYYSAALFFHPMRELFSEEKFRRAERYAKRVLVPMGEYIPFSFCRELAARYGVNGSFTGGQEAKILTGSKLPFGVCICYEETFGHLTRENRQLGANLLVNLTSDAWFPCSRLPQQHFDHARLRTVENGVPLIRACNTGVTGSIDSLGRLTAKLGNTLAETEESSDSILVHVPLYHYRTLYTLFGDKLIIGFCFLGLFGFGIYEYKHRRRP</sequence>
<feature type="transmembrane region" description="Helical" evidence="9">
    <location>
        <begin position="82"/>
        <end position="101"/>
    </location>
</feature>
<feature type="domain" description="CN hydrolase" evidence="10">
    <location>
        <begin position="258"/>
        <end position="564"/>
    </location>
</feature>
<keyword evidence="6 9" id="KW-1133">Transmembrane helix</keyword>
<keyword evidence="7 9" id="KW-0472">Membrane</keyword>
<evidence type="ECO:0000256" key="7">
    <source>
        <dbReference type="ARBA" id="ARBA00023136"/>
    </source>
</evidence>
<dbReference type="Proteomes" id="UP000031307">
    <property type="component" value="Unassembled WGS sequence"/>
</dbReference>
<comment type="function">
    <text evidence="9">Catalyzes the phospholipid dependent N-acylation of the N-terminal cysteine of apolipoprotein, the last step in lipoprotein maturation.</text>
</comment>
<feature type="transmembrane region" description="Helical" evidence="9">
    <location>
        <begin position="178"/>
        <end position="200"/>
    </location>
</feature>
<organism evidence="11 12">
    <name type="scientific">Parachlamydia acanthamoebae</name>
    <dbReference type="NCBI Taxonomy" id="83552"/>
    <lineage>
        <taxon>Bacteria</taxon>
        <taxon>Pseudomonadati</taxon>
        <taxon>Chlamydiota</taxon>
        <taxon>Chlamydiia</taxon>
        <taxon>Parachlamydiales</taxon>
        <taxon>Parachlamydiaceae</taxon>
        <taxon>Parachlamydia</taxon>
    </lineage>
</organism>
<reference evidence="11 12" key="1">
    <citation type="journal article" date="2014" name="Mol. Biol. Evol.">
        <title>Massive expansion of Ubiquitination-related gene families within the Chlamydiae.</title>
        <authorList>
            <person name="Domman D."/>
            <person name="Collingro A."/>
            <person name="Lagkouvardos I."/>
            <person name="Gehre L."/>
            <person name="Weinmaier T."/>
            <person name="Rattei T."/>
            <person name="Subtil A."/>
            <person name="Horn M."/>
        </authorList>
    </citation>
    <scope>NUCLEOTIDE SEQUENCE [LARGE SCALE GENOMIC DNA]</scope>
    <source>
        <strain evidence="11 12">OEW1</strain>
    </source>
</reference>
<feature type="transmembrane region" description="Helical" evidence="9">
    <location>
        <begin position="578"/>
        <end position="595"/>
    </location>
</feature>
<dbReference type="Pfam" id="PF20154">
    <property type="entry name" value="LNT_N"/>
    <property type="match status" value="1"/>
</dbReference>
<feature type="transmembrane region" description="Helical" evidence="9">
    <location>
        <begin position="138"/>
        <end position="158"/>
    </location>
</feature>
<dbReference type="UniPathway" id="UPA00666"/>
<feature type="transmembrane region" description="Helical" evidence="9">
    <location>
        <begin position="58"/>
        <end position="75"/>
    </location>
</feature>
<accession>A0A0C1EKJ7</accession>
<keyword evidence="11" id="KW-0449">Lipoprotein</keyword>
<dbReference type="GO" id="GO:0005886">
    <property type="term" value="C:plasma membrane"/>
    <property type="evidence" value="ECO:0007669"/>
    <property type="project" value="UniProtKB-SubCell"/>
</dbReference>
<evidence type="ECO:0000313" key="12">
    <source>
        <dbReference type="Proteomes" id="UP000031307"/>
    </source>
</evidence>
<dbReference type="PANTHER" id="PTHR38686:SF1">
    <property type="entry name" value="APOLIPOPROTEIN N-ACYLTRANSFERASE"/>
    <property type="match status" value="1"/>
</dbReference>
<keyword evidence="5 9" id="KW-0812">Transmembrane</keyword>
<dbReference type="PANTHER" id="PTHR38686">
    <property type="entry name" value="APOLIPOPROTEIN N-ACYLTRANSFERASE"/>
    <property type="match status" value="1"/>
</dbReference>
<protein>
    <recommendedName>
        <fullName evidence="9">Apolipoprotein N-acyltransferase</fullName>
        <shortName evidence="9">ALP N-acyltransferase</shortName>
        <ecNumber evidence="9">2.3.1.269</ecNumber>
    </recommendedName>
</protein>
<keyword evidence="8 9" id="KW-0012">Acyltransferase</keyword>
<comment type="catalytic activity">
    <reaction evidence="9">
        <text>N-terminal S-1,2-diacyl-sn-glyceryl-L-cysteinyl-[lipoprotein] + a glycerophospholipid = N-acyl-S-1,2-diacyl-sn-glyceryl-L-cysteinyl-[lipoprotein] + a 2-acyl-sn-glycero-3-phospholipid + H(+)</text>
        <dbReference type="Rhea" id="RHEA:48228"/>
        <dbReference type="Rhea" id="RHEA-COMP:14681"/>
        <dbReference type="Rhea" id="RHEA-COMP:14684"/>
        <dbReference type="ChEBI" id="CHEBI:15378"/>
        <dbReference type="ChEBI" id="CHEBI:136912"/>
        <dbReference type="ChEBI" id="CHEBI:140656"/>
        <dbReference type="ChEBI" id="CHEBI:140657"/>
        <dbReference type="ChEBI" id="CHEBI:140660"/>
        <dbReference type="EC" id="2.3.1.269"/>
    </reaction>
</comment>
<evidence type="ECO:0000256" key="8">
    <source>
        <dbReference type="ARBA" id="ARBA00023315"/>
    </source>
</evidence>
<comment type="caution">
    <text evidence="11">The sequence shown here is derived from an EMBL/GenBank/DDBJ whole genome shotgun (WGS) entry which is preliminary data.</text>
</comment>
<evidence type="ECO:0000256" key="2">
    <source>
        <dbReference type="ARBA" id="ARBA00010065"/>
    </source>
</evidence>
<comment type="pathway">
    <text evidence="9">Protein modification; lipoprotein biosynthesis (N-acyl transfer).</text>
</comment>
<keyword evidence="4 9" id="KW-0808">Transferase</keyword>
<evidence type="ECO:0000313" key="11">
    <source>
        <dbReference type="EMBL" id="KIA77039.1"/>
    </source>
</evidence>
<dbReference type="InterPro" id="IPR045378">
    <property type="entry name" value="LNT_N"/>
</dbReference>
<dbReference type="SUPFAM" id="SSF56317">
    <property type="entry name" value="Carbon-nitrogen hydrolase"/>
    <property type="match status" value="1"/>
</dbReference>
<name>A0A0C1EKJ7_9BACT</name>